<dbReference type="SUPFAM" id="SSF82199">
    <property type="entry name" value="SET domain"/>
    <property type="match status" value="1"/>
</dbReference>
<comment type="catalytic activity">
    <reaction evidence="17">
        <text>N(6)-methyl-L-lysyl(20)-[histone H4] + S-adenosyl-L-methionine = N(6),N(6)-dimethyl-L-lysyl(20)-[histone H4] + S-adenosyl-L-homocysteine + H(+)</text>
        <dbReference type="Rhea" id="RHEA:60348"/>
        <dbReference type="Rhea" id="RHEA-COMP:15555"/>
        <dbReference type="Rhea" id="RHEA-COMP:15556"/>
        <dbReference type="ChEBI" id="CHEBI:15378"/>
        <dbReference type="ChEBI" id="CHEBI:57856"/>
        <dbReference type="ChEBI" id="CHEBI:59789"/>
        <dbReference type="ChEBI" id="CHEBI:61929"/>
        <dbReference type="ChEBI" id="CHEBI:61976"/>
        <dbReference type="EC" id="2.1.1.362"/>
    </reaction>
    <physiologicalReaction direction="left-to-right" evidence="17">
        <dbReference type="Rhea" id="RHEA:60349"/>
    </physiologicalReaction>
</comment>
<evidence type="ECO:0000256" key="12">
    <source>
        <dbReference type="ARBA" id="ARBA00023163"/>
    </source>
</evidence>
<dbReference type="Gene3D" id="2.170.270.10">
    <property type="entry name" value="SET domain"/>
    <property type="match status" value="1"/>
</dbReference>
<evidence type="ECO:0000256" key="10">
    <source>
        <dbReference type="ARBA" id="ARBA00022853"/>
    </source>
</evidence>
<dbReference type="PROSITE" id="PS51570">
    <property type="entry name" value="SAM_MT43_SUVAR420_2"/>
    <property type="match status" value="1"/>
</dbReference>
<dbReference type="GO" id="GO:0140944">
    <property type="term" value="F:histone H4K20 monomethyltransferase activity"/>
    <property type="evidence" value="ECO:0007669"/>
    <property type="project" value="UniProtKB-EC"/>
</dbReference>
<evidence type="ECO:0000256" key="16">
    <source>
        <dbReference type="ARBA" id="ARBA00048602"/>
    </source>
</evidence>
<evidence type="ECO:0000256" key="4">
    <source>
        <dbReference type="ARBA" id="ARBA00012188"/>
    </source>
</evidence>
<evidence type="ECO:0000256" key="1">
    <source>
        <dbReference type="ARBA" id="ARBA00004123"/>
    </source>
</evidence>
<dbReference type="GO" id="GO:0005694">
    <property type="term" value="C:chromosome"/>
    <property type="evidence" value="ECO:0007669"/>
    <property type="project" value="UniProtKB-SubCell"/>
</dbReference>
<dbReference type="AlphaFoldDB" id="A0A3Q3D9N0"/>
<evidence type="ECO:0000256" key="14">
    <source>
        <dbReference type="ARBA" id="ARBA00031786"/>
    </source>
</evidence>
<keyword evidence="10" id="KW-0156">Chromatin regulator</keyword>
<feature type="domain" description="SET" evidence="18">
    <location>
        <begin position="174"/>
        <end position="224"/>
    </location>
</feature>
<dbReference type="InterPro" id="IPR025790">
    <property type="entry name" value="Suv4-20_animal"/>
</dbReference>
<protein>
    <recommendedName>
        <fullName evidence="14">[histone H4]-N-methyl-L-lysine20 N-methyltransferase KMT5B</fullName>
        <ecNumber evidence="3">2.1.1.361</ecNumber>
        <ecNumber evidence="4">2.1.1.362</ecNumber>
    </recommendedName>
    <alternativeName>
        <fullName evidence="15">[histone H4]-lysine20 N-methyltransferase KMT5B</fullName>
    </alternativeName>
</protein>
<dbReference type="PANTHER" id="PTHR12977">
    <property type="entry name" value="SUPPRESSOR OF VARIEGATION 4-20-RELATED"/>
    <property type="match status" value="1"/>
</dbReference>
<comment type="catalytic activity">
    <reaction evidence="16">
        <text>N(6),N(6)-dimethyl-L-lysyl(20)-[histone H4] + S-adenosyl-L-methionine = N(6),N(6),N(6)-trimethyl-L-lysyl(20)-[histone H4] + S-adenosyl-L-homocysteine + H(+)</text>
        <dbReference type="Rhea" id="RHEA:61992"/>
        <dbReference type="Rhea" id="RHEA-COMP:15556"/>
        <dbReference type="Rhea" id="RHEA-COMP:15998"/>
        <dbReference type="ChEBI" id="CHEBI:15378"/>
        <dbReference type="ChEBI" id="CHEBI:57856"/>
        <dbReference type="ChEBI" id="CHEBI:59789"/>
        <dbReference type="ChEBI" id="CHEBI:61961"/>
        <dbReference type="ChEBI" id="CHEBI:61976"/>
    </reaction>
    <physiologicalReaction direction="left-to-right" evidence="16">
        <dbReference type="Rhea" id="RHEA:61993"/>
    </physiologicalReaction>
</comment>
<dbReference type="GO" id="GO:0140941">
    <property type="term" value="F:histone H4K20me methyltransferase activity"/>
    <property type="evidence" value="ECO:0007669"/>
    <property type="project" value="UniProtKB-EC"/>
</dbReference>
<dbReference type="InterPro" id="IPR001214">
    <property type="entry name" value="SET_dom"/>
</dbReference>
<dbReference type="OMA" id="QTESHNT"/>
<dbReference type="GO" id="GO:0005634">
    <property type="term" value="C:nucleus"/>
    <property type="evidence" value="ECO:0007669"/>
    <property type="project" value="UniProtKB-SubCell"/>
</dbReference>
<dbReference type="InterPro" id="IPR039977">
    <property type="entry name" value="Suv4-20/Set9"/>
</dbReference>
<dbReference type="GeneTree" id="ENSGT00940000161700"/>
<dbReference type="InterPro" id="IPR041938">
    <property type="entry name" value="Hist-Lys_N-MTase_N"/>
</dbReference>
<keyword evidence="9" id="KW-0949">S-adenosyl-L-methionine</keyword>
<dbReference type="PANTHER" id="PTHR12977:SF4">
    <property type="entry name" value="HISTONE-LYSINE N-METHYLTRANSFERASE KMT5B"/>
    <property type="match status" value="1"/>
</dbReference>
<comment type="subcellular location">
    <subcellularLocation>
        <location evidence="2">Chromosome</location>
    </subcellularLocation>
    <subcellularLocation>
        <location evidence="1">Nucleus</location>
    </subcellularLocation>
</comment>
<evidence type="ECO:0000256" key="8">
    <source>
        <dbReference type="ARBA" id="ARBA00022679"/>
    </source>
</evidence>
<organism evidence="19 20">
    <name type="scientific">Hippocampus comes</name>
    <name type="common">Tiger tail seahorse</name>
    <dbReference type="NCBI Taxonomy" id="109280"/>
    <lineage>
        <taxon>Eukaryota</taxon>
        <taxon>Metazoa</taxon>
        <taxon>Chordata</taxon>
        <taxon>Craniata</taxon>
        <taxon>Vertebrata</taxon>
        <taxon>Euteleostomi</taxon>
        <taxon>Actinopterygii</taxon>
        <taxon>Neopterygii</taxon>
        <taxon>Teleostei</taxon>
        <taxon>Neoteleostei</taxon>
        <taxon>Acanthomorphata</taxon>
        <taxon>Syngnathiaria</taxon>
        <taxon>Syngnathiformes</taxon>
        <taxon>Syngnathoidei</taxon>
        <taxon>Syngnathidae</taxon>
        <taxon>Hippocampus</taxon>
    </lineage>
</organism>
<dbReference type="EC" id="2.1.1.362" evidence="4"/>
<accession>A0A3Q3D9N0</accession>
<keyword evidence="5" id="KW-0158">Chromosome</keyword>
<dbReference type="Proteomes" id="UP000264820">
    <property type="component" value="Unplaced"/>
</dbReference>
<keyword evidence="6" id="KW-0678">Repressor</keyword>
<keyword evidence="13" id="KW-0539">Nucleus</keyword>
<evidence type="ECO:0000259" key="18">
    <source>
        <dbReference type="Pfam" id="PF00856"/>
    </source>
</evidence>
<evidence type="ECO:0000256" key="15">
    <source>
        <dbReference type="ARBA" id="ARBA00031835"/>
    </source>
</evidence>
<evidence type="ECO:0000256" key="6">
    <source>
        <dbReference type="ARBA" id="ARBA00022491"/>
    </source>
</evidence>
<keyword evidence="7" id="KW-0489">Methyltransferase</keyword>
<dbReference type="Ensembl" id="ENSHCOT00000003371.1">
    <property type="protein sequence ID" value="ENSHCOP00000006614.1"/>
    <property type="gene ID" value="ENSHCOG00000008446.1"/>
</dbReference>
<reference evidence="19" key="1">
    <citation type="submission" date="2025-08" db="UniProtKB">
        <authorList>
            <consortium name="Ensembl"/>
        </authorList>
    </citation>
    <scope>IDENTIFICATION</scope>
</reference>
<evidence type="ECO:0000256" key="9">
    <source>
        <dbReference type="ARBA" id="ARBA00022691"/>
    </source>
</evidence>
<keyword evidence="11" id="KW-0805">Transcription regulation</keyword>
<evidence type="ECO:0000256" key="3">
    <source>
        <dbReference type="ARBA" id="ARBA00012187"/>
    </source>
</evidence>
<keyword evidence="8" id="KW-0808">Transferase</keyword>
<evidence type="ECO:0000256" key="13">
    <source>
        <dbReference type="ARBA" id="ARBA00023242"/>
    </source>
</evidence>
<sequence>MDCCTRMSVKELCDIDDLATSLVLDPLLGFTTHKMNISPAPEVRRWGNLKETLLRFQRTHDFNATFEALTVGELAGDYFNALGSHRQELLRQHVNRYLNAFLLDSGIQIESCDRYSSETNGAKITSTRHWFAGERVEVLLGCIAELSPDDSAVLRAGVNDFSVMYSTRKRCAQLWLGPAAFINHGQFGHSSEPKSQFVPGEKNGACVEVIRPISPGEEITCYYGASFFGEGNEMCECCTCERKGEGHFKHKGKQPECEETKDPVGQKYRLRERYLRHQREKGHLNSRPIIPGLHSGILSGLFSSLLLVTTSEIRYTNHRLARPCEEQRTLPLLSQCVIRDLRIRVRRHSLDFLLVCKDPKSKERALLQQLELVKPRTTANVKRFSLGCLQKNRVRVGPNGKSVRGPFTFGSSSPVSKRLMTSAFDHVAP</sequence>
<evidence type="ECO:0000313" key="20">
    <source>
        <dbReference type="Proteomes" id="UP000264820"/>
    </source>
</evidence>
<evidence type="ECO:0000256" key="17">
    <source>
        <dbReference type="ARBA" id="ARBA00048710"/>
    </source>
</evidence>
<dbReference type="FunFam" id="2.170.270.10:FF:000006">
    <property type="entry name" value="Histone-lysine N-methyltransferase"/>
    <property type="match status" value="1"/>
</dbReference>
<evidence type="ECO:0000256" key="11">
    <source>
        <dbReference type="ARBA" id="ARBA00023015"/>
    </source>
</evidence>
<evidence type="ECO:0000313" key="19">
    <source>
        <dbReference type="Ensembl" id="ENSHCOP00000006614.1"/>
    </source>
</evidence>
<evidence type="ECO:0000256" key="7">
    <source>
        <dbReference type="ARBA" id="ARBA00022603"/>
    </source>
</evidence>
<evidence type="ECO:0000256" key="5">
    <source>
        <dbReference type="ARBA" id="ARBA00022454"/>
    </source>
</evidence>
<dbReference type="STRING" id="109280.ENSHCOP00000006614"/>
<name>A0A3Q3D9N0_HIPCM</name>
<reference evidence="19" key="2">
    <citation type="submission" date="2025-09" db="UniProtKB">
        <authorList>
            <consortium name="Ensembl"/>
        </authorList>
    </citation>
    <scope>IDENTIFICATION</scope>
</reference>
<evidence type="ECO:0000256" key="2">
    <source>
        <dbReference type="ARBA" id="ARBA00004286"/>
    </source>
</evidence>
<dbReference type="Gene3D" id="1.10.10.1700">
    <property type="entry name" value="Histone-lysine N-methyltransferase"/>
    <property type="match status" value="1"/>
</dbReference>
<dbReference type="FunFam" id="1.10.10.1700:FF:000001">
    <property type="entry name" value="Histone-lysine N-methyltransferase"/>
    <property type="match status" value="1"/>
</dbReference>
<dbReference type="EC" id="2.1.1.361" evidence="3"/>
<keyword evidence="12" id="KW-0804">Transcription</keyword>
<dbReference type="Pfam" id="PF00856">
    <property type="entry name" value="SET"/>
    <property type="match status" value="1"/>
</dbReference>
<dbReference type="GO" id="GO:0032259">
    <property type="term" value="P:methylation"/>
    <property type="evidence" value="ECO:0007669"/>
    <property type="project" value="UniProtKB-KW"/>
</dbReference>
<keyword evidence="20" id="KW-1185">Reference proteome</keyword>
<dbReference type="InterPro" id="IPR046341">
    <property type="entry name" value="SET_dom_sf"/>
</dbReference>
<proteinExistence type="predicted"/>